<comment type="caution">
    <text evidence="2">The sequence shown here is derived from an EMBL/GenBank/DDBJ whole genome shotgun (WGS) entry which is preliminary data.</text>
</comment>
<dbReference type="InterPro" id="IPR010999">
    <property type="entry name" value="Retrovr_matrix"/>
</dbReference>
<dbReference type="PANTHER" id="PTHR33166">
    <property type="entry name" value="GAG_P30 DOMAIN-CONTAINING PROTEIN"/>
    <property type="match status" value="1"/>
</dbReference>
<dbReference type="AlphaFoldDB" id="A0AAN7N720"/>
<proteinExistence type="predicted"/>
<gene>
    <name evidence="2" type="ORF">QYF61_026822</name>
</gene>
<evidence type="ECO:0000313" key="2">
    <source>
        <dbReference type="EMBL" id="KAK4819206.1"/>
    </source>
</evidence>
<dbReference type="InterPro" id="IPR008919">
    <property type="entry name" value="Retrov_capsid_N"/>
</dbReference>
<dbReference type="InterPro" id="IPR003036">
    <property type="entry name" value="Gag_P30"/>
</dbReference>
<evidence type="ECO:0000259" key="1">
    <source>
        <dbReference type="Pfam" id="PF02093"/>
    </source>
</evidence>
<dbReference type="InterPro" id="IPR036946">
    <property type="entry name" value="G_retro_matrix_sf"/>
</dbReference>
<dbReference type="EMBL" id="JAUNZN010000007">
    <property type="protein sequence ID" value="KAK4819206.1"/>
    <property type="molecule type" value="Genomic_DNA"/>
</dbReference>
<protein>
    <recommendedName>
        <fullName evidence="1">Core shell protein Gag P30 domain-containing protein</fullName>
    </recommendedName>
</protein>
<dbReference type="GO" id="GO:0019068">
    <property type="term" value="P:virion assembly"/>
    <property type="evidence" value="ECO:0007669"/>
    <property type="project" value="InterPro"/>
</dbReference>
<organism evidence="2 3">
    <name type="scientific">Mycteria americana</name>
    <name type="common">Wood stork</name>
    <dbReference type="NCBI Taxonomy" id="33587"/>
    <lineage>
        <taxon>Eukaryota</taxon>
        <taxon>Metazoa</taxon>
        <taxon>Chordata</taxon>
        <taxon>Craniata</taxon>
        <taxon>Vertebrata</taxon>
        <taxon>Euteleostomi</taxon>
        <taxon>Archelosauria</taxon>
        <taxon>Archosauria</taxon>
        <taxon>Dinosauria</taxon>
        <taxon>Saurischia</taxon>
        <taxon>Theropoda</taxon>
        <taxon>Coelurosauria</taxon>
        <taxon>Aves</taxon>
        <taxon>Neognathae</taxon>
        <taxon>Neoaves</taxon>
        <taxon>Aequornithes</taxon>
        <taxon>Ciconiiformes</taxon>
        <taxon>Ciconiidae</taxon>
        <taxon>Mycteria</taxon>
    </lineage>
</organism>
<dbReference type="Proteomes" id="UP001333110">
    <property type="component" value="Unassembled WGS sequence"/>
</dbReference>
<dbReference type="SUPFAM" id="SSF47943">
    <property type="entry name" value="Retrovirus capsid protein, N-terminal core domain"/>
    <property type="match status" value="1"/>
</dbReference>
<feature type="domain" description="Core shell protein Gag P30" evidence="1">
    <location>
        <begin position="148"/>
        <end position="232"/>
    </location>
</feature>
<accession>A0AAN7N720</accession>
<feature type="domain" description="Core shell protein Gag P30" evidence="1">
    <location>
        <begin position="97"/>
        <end position="146"/>
    </location>
</feature>
<sequence length="251" mass="29155">MYKLSDGETWPENGTLSYNTVLQLMLFCRRMDKWDEVSYVDLFFTLQNNNEIRKKCKLSNNDPDEGLELVPVIQAPLRQATGVEGLPVFVHVPFTTSDLLNWKQSVGSYRENLDKIYQLGDAIICNHNPTWGDMQTLLSTLFTPEESVGRAMIKQYQKLILYGILHGVLRPKNLAKLYDIKQENNESLSAFYERLCETARKWTDLNPEEETNQRMFNMLFIGQSDLAIRKKTTKSGWSRRNIYIPTDRNSL</sequence>
<reference evidence="2 3" key="1">
    <citation type="journal article" date="2023" name="J. Hered.">
        <title>Chromosome-level genome of the wood stork (Mycteria americana) provides insight into avian chromosome evolution.</title>
        <authorList>
            <person name="Flamio R. Jr."/>
            <person name="Ramstad K.M."/>
        </authorList>
    </citation>
    <scope>NUCLEOTIDE SEQUENCE [LARGE SCALE GENOMIC DNA]</scope>
    <source>
        <strain evidence="2">JAX WOST 10</strain>
    </source>
</reference>
<dbReference type="InterPro" id="IPR050462">
    <property type="entry name" value="Retroviral_Gag-Pol_poly"/>
</dbReference>
<dbReference type="Gene3D" id="1.10.375.10">
    <property type="entry name" value="Human Immunodeficiency Virus Type 1 Capsid Protein"/>
    <property type="match status" value="1"/>
</dbReference>
<name>A0AAN7N720_MYCAM</name>
<evidence type="ECO:0000313" key="3">
    <source>
        <dbReference type="Proteomes" id="UP001333110"/>
    </source>
</evidence>
<dbReference type="SUPFAM" id="SSF47836">
    <property type="entry name" value="Retroviral matrix proteins"/>
    <property type="match status" value="1"/>
</dbReference>
<keyword evidence="3" id="KW-1185">Reference proteome</keyword>
<dbReference type="Gene3D" id="1.10.150.180">
    <property type="entry name" value="Gamma-retroviral matrix domain"/>
    <property type="match status" value="1"/>
</dbReference>
<dbReference type="Pfam" id="PF02093">
    <property type="entry name" value="Gag_p30"/>
    <property type="match status" value="2"/>
</dbReference>